<dbReference type="Proteomes" id="UP000316598">
    <property type="component" value="Unassembled WGS sequence"/>
</dbReference>
<dbReference type="OrthoDB" id="258139at2"/>
<keyword evidence="1" id="KW-0175">Coiled coil</keyword>
<protein>
    <submittedName>
        <fullName evidence="3">Uncharacterized protein</fullName>
    </submittedName>
</protein>
<evidence type="ECO:0000313" key="4">
    <source>
        <dbReference type="Proteomes" id="UP000316598"/>
    </source>
</evidence>
<dbReference type="AlphaFoldDB" id="A0A5C5WVK2"/>
<keyword evidence="2" id="KW-0732">Signal</keyword>
<feature type="signal peptide" evidence="2">
    <location>
        <begin position="1"/>
        <end position="31"/>
    </location>
</feature>
<feature type="coiled-coil region" evidence="1">
    <location>
        <begin position="48"/>
        <end position="75"/>
    </location>
</feature>
<feature type="chain" id="PRO_5022981130" evidence="2">
    <location>
        <begin position="32"/>
        <end position="616"/>
    </location>
</feature>
<dbReference type="EMBL" id="SJPI01000001">
    <property type="protein sequence ID" value="TWT53862.1"/>
    <property type="molecule type" value="Genomic_DNA"/>
</dbReference>
<accession>A0A5C5WVK2</accession>
<keyword evidence="4" id="KW-1185">Reference proteome</keyword>
<reference evidence="3 4" key="1">
    <citation type="submission" date="2019-02" db="EMBL/GenBank/DDBJ databases">
        <title>Deep-cultivation of Planctomycetes and their phenomic and genomic characterization uncovers novel biology.</title>
        <authorList>
            <person name="Wiegand S."/>
            <person name="Jogler M."/>
            <person name="Boedeker C."/>
            <person name="Pinto D."/>
            <person name="Vollmers J."/>
            <person name="Rivas-Marin E."/>
            <person name="Kohn T."/>
            <person name="Peeters S.H."/>
            <person name="Heuer A."/>
            <person name="Rast P."/>
            <person name="Oberbeckmann S."/>
            <person name="Bunk B."/>
            <person name="Jeske O."/>
            <person name="Meyerdierks A."/>
            <person name="Storesund J.E."/>
            <person name="Kallscheuer N."/>
            <person name="Luecker S."/>
            <person name="Lage O.M."/>
            <person name="Pohl T."/>
            <person name="Merkel B.J."/>
            <person name="Hornburger P."/>
            <person name="Mueller R.-W."/>
            <person name="Bruemmer F."/>
            <person name="Labrenz M."/>
            <person name="Spormann A.M."/>
            <person name="Op Den Camp H."/>
            <person name="Overmann J."/>
            <person name="Amann R."/>
            <person name="Jetten M.S.M."/>
            <person name="Mascher T."/>
            <person name="Medema M.H."/>
            <person name="Devos D.P."/>
            <person name="Kaster A.-K."/>
            <person name="Ovreas L."/>
            <person name="Rohde M."/>
            <person name="Galperin M.Y."/>
            <person name="Jogler C."/>
        </authorList>
    </citation>
    <scope>NUCLEOTIDE SEQUENCE [LARGE SCALE GENOMIC DNA]</scope>
    <source>
        <strain evidence="3 4">Pla22</strain>
    </source>
</reference>
<evidence type="ECO:0000256" key="1">
    <source>
        <dbReference type="SAM" id="Coils"/>
    </source>
</evidence>
<proteinExistence type="predicted"/>
<gene>
    <name evidence="3" type="ORF">Pla22_14960</name>
</gene>
<comment type="caution">
    <text evidence="3">The sequence shown here is derived from an EMBL/GenBank/DDBJ whole genome shotgun (WGS) entry which is preliminary data.</text>
</comment>
<evidence type="ECO:0000256" key="2">
    <source>
        <dbReference type="SAM" id="SignalP"/>
    </source>
</evidence>
<organism evidence="3 4">
    <name type="scientific">Rubripirellula amarantea</name>
    <dbReference type="NCBI Taxonomy" id="2527999"/>
    <lineage>
        <taxon>Bacteria</taxon>
        <taxon>Pseudomonadati</taxon>
        <taxon>Planctomycetota</taxon>
        <taxon>Planctomycetia</taxon>
        <taxon>Pirellulales</taxon>
        <taxon>Pirellulaceae</taxon>
        <taxon>Rubripirellula</taxon>
    </lineage>
</organism>
<name>A0A5C5WVK2_9BACT</name>
<dbReference type="RefSeq" id="WP_146514001.1">
    <property type="nucleotide sequence ID" value="NZ_SJPI01000001.1"/>
</dbReference>
<evidence type="ECO:0000313" key="3">
    <source>
        <dbReference type="EMBL" id="TWT53862.1"/>
    </source>
</evidence>
<sequence length="616" mass="67354" precursor="true">MNHASKKLTNKLRWILVAVVFSVLPGATSLANPSSKNPQADLAVHGTISEATALAKRTSEACEEAEKLIIEMQESGSDLRRFSGKKNAELLGRLWQGKYDAIHLQLMGEPIGFDLAAELETSFPVLTSLTLKLSGTPEVQRYQTQAVKKFQKGEAKMNKFLDAALKALDDGKVEAVGKEMLKRGADVHADATFIGIKLQRLYTTRFYTVMSKCDDMLKIKRREQYSKIGEDKAQAEMALVTKFQSEALRVVSEISESGQVGLDAEAEVAGSAPIGGPVEAFDYLMTLWGNASAGNARAYAYRTALHQEGYDQAKATTQQLRDNAIESLSGLIQAASRNTPVDQVPTVHPQLLQRVATAQRRMNSPLNELAAACEGPLQELASKDSTYSQQRDRYERAVREPLRWRRMFASKRGEALRAVTPDLTGAMQGTAPQEKIVRPPYQCRTGGQTGVAPSALGLPSHWIMPQTTGIMLGNLYHDQTLLRLAPGVRVAVVPCHANHYVNVALPIPSDAAVDDLLGAVLVSEAHPALSYDASNAVSSAQLHDYKALGGQVKAIYMEGMVTRFITLTNAAHLLTPLGKIPDFGDKSSRSRALCWRFDVQPVWVQNEYFAYGGSVR</sequence>